<gene>
    <name evidence="4" type="ORF">E1I69_12750</name>
</gene>
<reference evidence="4 5" key="1">
    <citation type="journal article" date="2019" name="Indoor Air">
        <title>Impacts of indoor surface finishes on bacterial viability.</title>
        <authorList>
            <person name="Hu J."/>
            <person name="Maamar S.B."/>
            <person name="Glawe A.J."/>
            <person name="Gottel N."/>
            <person name="Gilbert J.A."/>
            <person name="Hartmann E.M."/>
        </authorList>
    </citation>
    <scope>NUCLEOTIDE SEQUENCE [LARGE SCALE GENOMIC DNA]</scope>
    <source>
        <strain evidence="4 5">AF060A6</strain>
    </source>
</reference>
<dbReference type="EMBL" id="SLUB01000021">
    <property type="protein sequence ID" value="THE12028.1"/>
    <property type="molecule type" value="Genomic_DNA"/>
</dbReference>
<keyword evidence="1" id="KW-1133">Transmembrane helix</keyword>
<keyword evidence="1" id="KW-0472">Membrane</keyword>
<feature type="domain" description="Sigma factor regulator C-terminal" evidence="2">
    <location>
        <begin position="159"/>
        <end position="324"/>
    </location>
</feature>
<feature type="transmembrane region" description="Helical" evidence="1">
    <location>
        <begin position="20"/>
        <end position="41"/>
    </location>
</feature>
<keyword evidence="1" id="KW-0812">Transmembrane</keyword>
<dbReference type="Proteomes" id="UP000306477">
    <property type="component" value="Unassembled WGS sequence"/>
</dbReference>
<dbReference type="InterPro" id="IPR025672">
    <property type="entry name" value="Sigma_reg_C_dom"/>
</dbReference>
<comment type="caution">
    <text evidence="4">The sequence shown here is derived from an EMBL/GenBank/DDBJ whole genome shotgun (WGS) entry which is preliminary data.</text>
</comment>
<dbReference type="RefSeq" id="WP_136379979.1">
    <property type="nucleotide sequence ID" value="NZ_SLUB01000021.1"/>
</dbReference>
<evidence type="ECO:0008006" key="6">
    <source>
        <dbReference type="Google" id="ProtNLM"/>
    </source>
</evidence>
<accession>A0A4S3PR66</accession>
<feature type="domain" description="Sigma factor regulator N-terminal" evidence="3">
    <location>
        <begin position="10"/>
        <end position="100"/>
    </location>
</feature>
<dbReference type="AlphaFoldDB" id="A0A4S3PR66"/>
<evidence type="ECO:0000313" key="5">
    <source>
        <dbReference type="Proteomes" id="UP000306477"/>
    </source>
</evidence>
<evidence type="ECO:0000256" key="1">
    <source>
        <dbReference type="SAM" id="Phobius"/>
    </source>
</evidence>
<dbReference type="OrthoDB" id="2730366at2"/>
<evidence type="ECO:0000313" key="4">
    <source>
        <dbReference type="EMBL" id="THE12028.1"/>
    </source>
</evidence>
<evidence type="ECO:0000259" key="3">
    <source>
        <dbReference type="Pfam" id="PF13800"/>
    </source>
</evidence>
<dbReference type="Pfam" id="PF13791">
    <property type="entry name" value="Sigma_reg_C"/>
    <property type="match status" value="1"/>
</dbReference>
<protein>
    <recommendedName>
        <fullName evidence="6">Sigma factor regulator C-terminal domain-containing protein</fullName>
    </recommendedName>
</protein>
<keyword evidence="5" id="KW-1185">Reference proteome</keyword>
<dbReference type="Pfam" id="PF13800">
    <property type="entry name" value="Sigma_reg_N"/>
    <property type="match status" value="1"/>
</dbReference>
<proteinExistence type="predicted"/>
<organism evidence="4 5">
    <name type="scientific">Bacillus timonensis</name>
    <dbReference type="NCBI Taxonomy" id="1033734"/>
    <lineage>
        <taxon>Bacteria</taxon>
        <taxon>Bacillati</taxon>
        <taxon>Bacillota</taxon>
        <taxon>Bacilli</taxon>
        <taxon>Bacillales</taxon>
        <taxon>Bacillaceae</taxon>
        <taxon>Bacillus</taxon>
    </lineage>
</organism>
<sequence>MTGWNKDLEKRILKKSRFTLAFRIIRILLVVLFIYAIYMIFVNIIADKMDVGKEAMYYSSLALEWTVPNVRGDFDIKEEEMTSFGTKRLSYNLLKKVGIKDLVIGEAEVTKRLSSHYSNITYSHPGLQQLSEFSFSLPEDPRTNRKLDANTSPHVWEPLEMLPEGTVGELAFSTDSFMESEKLIANLREFDIHILWMPLYTGEFVNFEPYGWSGSNNLIMVSDVIGLTGGIDHDENFHQTLRINRLDESSVKESKQLMLDNMEELLGKAESYYERFLGLGHLKEKYQYLQEEGFTVYGAVVTGPVKELLKLKEESFIQGEQLGEVELWNWEPTDQSEFMD</sequence>
<name>A0A4S3PR66_9BACI</name>
<dbReference type="InterPro" id="IPR029101">
    <property type="entry name" value="Sigma_reg_N"/>
</dbReference>
<evidence type="ECO:0000259" key="2">
    <source>
        <dbReference type="Pfam" id="PF13791"/>
    </source>
</evidence>